<feature type="transmembrane region" description="Helical" evidence="8">
    <location>
        <begin position="480"/>
        <end position="500"/>
    </location>
</feature>
<dbReference type="AlphaFoldDB" id="A0AAW1GXC0"/>
<name>A0AAW1GXC0_SAPOF</name>
<feature type="domain" description="Major facilitator superfamily (MFS) profile" evidence="9">
    <location>
        <begin position="36"/>
        <end position="504"/>
    </location>
</feature>
<evidence type="ECO:0000256" key="8">
    <source>
        <dbReference type="SAM" id="Phobius"/>
    </source>
</evidence>
<dbReference type="FunFam" id="1.20.1250.20:FF:000028">
    <property type="entry name" value="Sugar phosphate exchanger 3 isoform 1"/>
    <property type="match status" value="1"/>
</dbReference>
<dbReference type="GO" id="GO:0055062">
    <property type="term" value="P:phosphate ion homeostasis"/>
    <property type="evidence" value="ECO:0007669"/>
    <property type="project" value="TreeGrafter"/>
</dbReference>
<keyword evidence="5 8" id="KW-0812">Transmembrane</keyword>
<keyword evidence="7 8" id="KW-0472">Membrane</keyword>
<feature type="transmembrane region" description="Helical" evidence="8">
    <location>
        <begin position="31"/>
        <end position="51"/>
    </location>
</feature>
<reference evidence="10" key="1">
    <citation type="submission" date="2024-03" db="EMBL/GenBank/DDBJ databases">
        <title>WGS assembly of Saponaria officinalis var. Norfolk2.</title>
        <authorList>
            <person name="Jenkins J."/>
            <person name="Shu S."/>
            <person name="Grimwood J."/>
            <person name="Barry K."/>
            <person name="Goodstein D."/>
            <person name="Schmutz J."/>
            <person name="Leebens-Mack J."/>
            <person name="Osbourn A."/>
        </authorList>
    </citation>
    <scope>NUCLEOTIDE SEQUENCE [LARGE SCALE GENOMIC DNA]</scope>
    <source>
        <strain evidence="10">JIC</strain>
    </source>
</reference>
<feature type="transmembrane region" description="Helical" evidence="8">
    <location>
        <begin position="380"/>
        <end position="397"/>
    </location>
</feature>
<dbReference type="Gene3D" id="1.20.1250.20">
    <property type="entry name" value="MFS general substrate transporter like domains"/>
    <property type="match status" value="2"/>
</dbReference>
<dbReference type="EMBL" id="JBDFQZ010000014">
    <property type="protein sequence ID" value="KAK9665679.1"/>
    <property type="molecule type" value="Genomic_DNA"/>
</dbReference>
<dbReference type="Pfam" id="PF07690">
    <property type="entry name" value="MFS_1"/>
    <property type="match status" value="1"/>
</dbReference>
<dbReference type="SUPFAM" id="SSF103473">
    <property type="entry name" value="MFS general substrate transporter"/>
    <property type="match status" value="1"/>
</dbReference>
<proteinExistence type="inferred from homology"/>
<feature type="transmembrane region" description="Helical" evidence="8">
    <location>
        <begin position="168"/>
        <end position="196"/>
    </location>
</feature>
<dbReference type="InterPro" id="IPR011701">
    <property type="entry name" value="MFS"/>
</dbReference>
<accession>A0AAW1GXC0</accession>
<feature type="transmembrane region" description="Helical" evidence="8">
    <location>
        <begin position="403"/>
        <end position="425"/>
    </location>
</feature>
<organism evidence="10 11">
    <name type="scientific">Saponaria officinalis</name>
    <name type="common">Common soapwort</name>
    <name type="synonym">Lychnis saponaria</name>
    <dbReference type="NCBI Taxonomy" id="3572"/>
    <lineage>
        <taxon>Eukaryota</taxon>
        <taxon>Viridiplantae</taxon>
        <taxon>Streptophyta</taxon>
        <taxon>Embryophyta</taxon>
        <taxon>Tracheophyta</taxon>
        <taxon>Spermatophyta</taxon>
        <taxon>Magnoliopsida</taxon>
        <taxon>eudicotyledons</taxon>
        <taxon>Gunneridae</taxon>
        <taxon>Pentapetalae</taxon>
        <taxon>Caryophyllales</taxon>
        <taxon>Caryophyllaceae</taxon>
        <taxon>Caryophylleae</taxon>
        <taxon>Saponaria</taxon>
    </lineage>
</organism>
<sequence length="521" mass="56219">MGSIHEIHPLEIKDERPFGIRLIENSRKKSLSYQTYQAIALIVTFLSYTTYHVTRKTTSIVKSALDPQSPTSVSYNLMSYSTKSRVNETVLGGGSGTGWAPFNGNDGTTLLGYLDVSFLAVYAAGMFFSGHIGDRMNLRLFLTVGMLGTGLFTALFGFGYWFEIHNFYYYLIVQMLAGVVQSTGWPSVVAVVGNWFGKGGRGLIMGIWNAHTSVGNIVGSLMASSLLKYGWGWSMFVPGIVVGFAGLVVFTFLPVSPLSCGMHMCEDDPNSPKKEALEEPFLPHSGSSVDGSGNKAQGAVGFLEAWRIPGVANYALCLFFAKLVAYTFLYWLPFYISYTEIGGEYLSSETAGNLSTFFDIGGVIGGILAGFVSDKLGARAITAVSFTYFTIPALYLYRNYGFLNLYINVVLMFVAGMFVNGPYALITTAVSADLGTHESLKGNSRALATVTAIIDGTGSIGAAVGPLLTGYISGISWDAVFTMLMTAALIAGLLLSKLVIDEVRTKIDKLRSPNVSSEYLV</sequence>
<keyword evidence="6 8" id="KW-1133">Transmembrane helix</keyword>
<evidence type="ECO:0000313" key="11">
    <source>
        <dbReference type="Proteomes" id="UP001443914"/>
    </source>
</evidence>
<dbReference type="InterPro" id="IPR020846">
    <property type="entry name" value="MFS_dom"/>
</dbReference>
<evidence type="ECO:0000256" key="2">
    <source>
        <dbReference type="ARBA" id="ARBA00009598"/>
    </source>
</evidence>
<keyword evidence="11" id="KW-1185">Reference proteome</keyword>
<evidence type="ECO:0000256" key="4">
    <source>
        <dbReference type="ARBA" id="ARBA00022597"/>
    </source>
</evidence>
<dbReference type="PROSITE" id="PS50850">
    <property type="entry name" value="MFS"/>
    <property type="match status" value="1"/>
</dbReference>
<feature type="transmembrane region" description="Helical" evidence="8">
    <location>
        <begin position="233"/>
        <end position="255"/>
    </location>
</feature>
<evidence type="ECO:0000256" key="7">
    <source>
        <dbReference type="ARBA" id="ARBA00023136"/>
    </source>
</evidence>
<dbReference type="Proteomes" id="UP001443914">
    <property type="component" value="Unassembled WGS sequence"/>
</dbReference>
<feature type="transmembrane region" description="Helical" evidence="8">
    <location>
        <begin position="352"/>
        <end position="373"/>
    </location>
</feature>
<dbReference type="PIRSF" id="PIRSF002808">
    <property type="entry name" value="Hexose_phosphate_transp"/>
    <property type="match status" value="1"/>
</dbReference>
<dbReference type="GO" id="GO:0022857">
    <property type="term" value="F:transmembrane transporter activity"/>
    <property type="evidence" value="ECO:0007669"/>
    <property type="project" value="InterPro"/>
</dbReference>
<comment type="similarity">
    <text evidence="2">Belongs to the major facilitator superfamily. Organophosphate:Pi antiporter (OPA) (TC 2.A.1.4) family.</text>
</comment>
<evidence type="ECO:0000256" key="5">
    <source>
        <dbReference type="ARBA" id="ARBA00022692"/>
    </source>
</evidence>
<dbReference type="InterPro" id="IPR036259">
    <property type="entry name" value="MFS_trans_sf"/>
</dbReference>
<dbReference type="InterPro" id="IPR000849">
    <property type="entry name" value="Sugar_P_transporter"/>
</dbReference>
<evidence type="ECO:0000256" key="1">
    <source>
        <dbReference type="ARBA" id="ARBA00004141"/>
    </source>
</evidence>
<feature type="transmembrane region" description="Helical" evidence="8">
    <location>
        <begin position="446"/>
        <end position="468"/>
    </location>
</feature>
<evidence type="ECO:0000259" key="9">
    <source>
        <dbReference type="PROSITE" id="PS50850"/>
    </source>
</evidence>
<comment type="subcellular location">
    <subcellularLocation>
        <location evidence="1">Membrane</location>
        <topology evidence="1">Multi-pass membrane protein</topology>
    </subcellularLocation>
</comment>
<feature type="transmembrane region" description="Helical" evidence="8">
    <location>
        <begin position="110"/>
        <end position="128"/>
    </location>
</feature>
<dbReference type="GO" id="GO:0016020">
    <property type="term" value="C:membrane"/>
    <property type="evidence" value="ECO:0007669"/>
    <property type="project" value="UniProtKB-SubCell"/>
</dbReference>
<dbReference type="FunFam" id="1.20.1250.20:FF:000050">
    <property type="entry name" value="glucose-6-phosphate exchanger SLC37A2 isoform X1"/>
    <property type="match status" value="1"/>
</dbReference>
<gene>
    <name evidence="10" type="ORF">RND81_14G128500</name>
</gene>
<dbReference type="PANTHER" id="PTHR43184:SF15">
    <property type="entry name" value="GLYCEROL-3-PHOSPHATE TRANSPORTER 1-RELATED"/>
    <property type="match status" value="1"/>
</dbReference>
<evidence type="ECO:0000256" key="6">
    <source>
        <dbReference type="ARBA" id="ARBA00022989"/>
    </source>
</evidence>
<protein>
    <recommendedName>
        <fullName evidence="9">Major facilitator superfamily (MFS) profile domain-containing protein</fullName>
    </recommendedName>
</protein>
<feature type="transmembrane region" description="Helical" evidence="8">
    <location>
        <begin position="311"/>
        <end position="332"/>
    </location>
</feature>
<keyword evidence="3" id="KW-0813">Transport</keyword>
<evidence type="ECO:0000256" key="3">
    <source>
        <dbReference type="ARBA" id="ARBA00022448"/>
    </source>
</evidence>
<feature type="transmembrane region" description="Helical" evidence="8">
    <location>
        <begin position="140"/>
        <end position="162"/>
    </location>
</feature>
<evidence type="ECO:0000313" key="10">
    <source>
        <dbReference type="EMBL" id="KAK9665679.1"/>
    </source>
</evidence>
<comment type="caution">
    <text evidence="10">The sequence shown here is derived from an EMBL/GenBank/DDBJ whole genome shotgun (WGS) entry which is preliminary data.</text>
</comment>
<dbReference type="PANTHER" id="PTHR43184">
    <property type="entry name" value="MAJOR FACILITATOR SUPERFAMILY TRANSPORTER 16, ISOFORM B"/>
    <property type="match status" value="1"/>
</dbReference>
<keyword evidence="4" id="KW-0762">Sugar transport</keyword>
<feature type="transmembrane region" description="Helical" evidence="8">
    <location>
        <begin position="208"/>
        <end position="227"/>
    </location>
</feature>